<gene>
    <name evidence="2" type="ORF">F6X38_10230</name>
</gene>
<feature type="domain" description="Bacteriophage phiJL001 Gp84 C-terminal" evidence="1">
    <location>
        <begin position="196"/>
        <end position="276"/>
    </location>
</feature>
<evidence type="ECO:0000313" key="3">
    <source>
        <dbReference type="Proteomes" id="UP000432089"/>
    </source>
</evidence>
<dbReference type="Pfam" id="PF09931">
    <property type="entry name" value="Phage_phiJL001_Gp84_N"/>
    <property type="match status" value="1"/>
</dbReference>
<accession>A0A7V7PPL0</accession>
<organism evidence="2 3">
    <name type="scientific">Plantimonas leprariae</name>
    <dbReference type="NCBI Taxonomy" id="2615207"/>
    <lineage>
        <taxon>Bacteria</taxon>
        <taxon>Pseudomonadati</taxon>
        <taxon>Pseudomonadota</taxon>
        <taxon>Alphaproteobacteria</taxon>
        <taxon>Hyphomicrobiales</taxon>
        <taxon>Aurantimonadaceae</taxon>
        <taxon>Plantimonas</taxon>
    </lineage>
</organism>
<name>A0A7V7PPL0_9HYPH</name>
<evidence type="ECO:0000313" key="2">
    <source>
        <dbReference type="EMBL" id="KAB0679942.1"/>
    </source>
</evidence>
<dbReference type="Proteomes" id="UP000432089">
    <property type="component" value="Unassembled WGS sequence"/>
</dbReference>
<keyword evidence="3" id="KW-1185">Reference proteome</keyword>
<dbReference type="InterPro" id="IPR018964">
    <property type="entry name" value="Phage_phiJL001_Gp84_C"/>
</dbReference>
<evidence type="ECO:0000259" key="1">
    <source>
        <dbReference type="Pfam" id="PF09356"/>
    </source>
</evidence>
<dbReference type="NCBIfam" id="TIGR02218">
    <property type="entry name" value="phg_TIGR02218"/>
    <property type="match status" value="1"/>
</dbReference>
<dbReference type="InterPro" id="IPR011928">
    <property type="entry name" value="Phage_phiJL001_Gp84"/>
</dbReference>
<dbReference type="Pfam" id="PF09356">
    <property type="entry name" value="Phage_BR0599"/>
    <property type="match status" value="1"/>
</dbReference>
<protein>
    <submittedName>
        <fullName evidence="2">DUF2163 domain-containing protein</fullName>
    </submittedName>
</protein>
<dbReference type="AlphaFoldDB" id="A0A7V7PPL0"/>
<sequence length="295" mass="31130">MRTVPDGLKAHLAGQATTLSHCWRLTRKDGVVLGFTDHDETVRFDGTVFEAASGLSGSEAEAEVGLAAGTQEVDGALSSLSLDETDIAAGRYDGAKVETFVVNWASPEQRMLLDVAELGEVTRRGEAFTAELRGIAAQLDRRRGRFYRRRCDAVLGDARCRVDLEQPRFRAEVTVKAVDASGIVSFAGAEGIERSLFEQGRVEWTGGAARGLVSDLASLAVNGGVRASFLGGAPEGIVVGDGATLKAGCDKSFATCRAVFANGLNFRGFPHLPGGDAAFAFAKKDGRHDGSPVVP</sequence>
<proteinExistence type="predicted"/>
<dbReference type="RefSeq" id="WP_150969633.1">
    <property type="nucleotide sequence ID" value="NZ_VZDO01000007.1"/>
</dbReference>
<comment type="caution">
    <text evidence="2">The sequence shown here is derived from an EMBL/GenBank/DDBJ whole genome shotgun (WGS) entry which is preliminary data.</text>
</comment>
<dbReference type="EMBL" id="VZDO01000007">
    <property type="protein sequence ID" value="KAB0679942.1"/>
    <property type="molecule type" value="Genomic_DNA"/>
</dbReference>
<reference evidence="2 3" key="1">
    <citation type="submission" date="2019-09" db="EMBL/GenBank/DDBJ databases">
        <title>YIM 132180 draft genome.</title>
        <authorList>
            <person name="Zhang K."/>
        </authorList>
    </citation>
    <scope>NUCLEOTIDE SEQUENCE [LARGE SCALE GENOMIC DNA]</scope>
    <source>
        <strain evidence="2 3">YIM 132180</strain>
    </source>
</reference>